<organism evidence="3 4">
    <name type="scientific">Cyclotella cryptica</name>
    <dbReference type="NCBI Taxonomy" id="29204"/>
    <lineage>
        <taxon>Eukaryota</taxon>
        <taxon>Sar</taxon>
        <taxon>Stramenopiles</taxon>
        <taxon>Ochrophyta</taxon>
        <taxon>Bacillariophyta</taxon>
        <taxon>Coscinodiscophyceae</taxon>
        <taxon>Thalassiosirophycidae</taxon>
        <taxon>Stephanodiscales</taxon>
        <taxon>Stephanodiscaceae</taxon>
        <taxon>Cyclotella</taxon>
    </lineage>
</organism>
<sequence length="145" mass="15743">MPSDILHTFHPSISVAPTHQTLLHPTAPIKPSFALHTLQTDEETTQKSTTAKETTQKYGLEAGLFQSFQSQDGESAKCLLAKYSIAYITTSIQLVILSLALCYMLVNRGVNVGALLSLILFPPSVLLMVVANLTGKEVEEGGERE</sequence>
<evidence type="ECO:0000313" key="4">
    <source>
        <dbReference type="Proteomes" id="UP001516023"/>
    </source>
</evidence>
<feature type="transmembrane region" description="Helical" evidence="1">
    <location>
        <begin position="85"/>
        <end position="106"/>
    </location>
</feature>
<dbReference type="EMBL" id="JABMIG020000152">
    <property type="protein sequence ID" value="KAL3788744.1"/>
    <property type="molecule type" value="Genomic_DNA"/>
</dbReference>
<dbReference type="AlphaFoldDB" id="A0ABD3PM88"/>
<reference evidence="3 4" key="1">
    <citation type="journal article" date="2020" name="G3 (Bethesda)">
        <title>Improved Reference Genome for Cyclotella cryptica CCMP332, a Model for Cell Wall Morphogenesis, Salinity Adaptation, and Lipid Production in Diatoms (Bacillariophyta).</title>
        <authorList>
            <person name="Roberts W.R."/>
            <person name="Downey K.M."/>
            <person name="Ruck E.C."/>
            <person name="Traller J.C."/>
            <person name="Alverson A.J."/>
        </authorList>
    </citation>
    <scope>NUCLEOTIDE SEQUENCE [LARGE SCALE GENOMIC DNA]</scope>
    <source>
        <strain evidence="3 4">CCMP332</strain>
    </source>
</reference>
<dbReference type="Pfam" id="PF06916">
    <property type="entry name" value="FAM210A-B_dom"/>
    <property type="match status" value="1"/>
</dbReference>
<comment type="caution">
    <text evidence="3">The sequence shown here is derived from an EMBL/GenBank/DDBJ whole genome shotgun (WGS) entry which is preliminary data.</text>
</comment>
<feature type="domain" description="DUF1279" evidence="2">
    <location>
        <begin position="75"/>
        <end position="126"/>
    </location>
</feature>
<keyword evidence="1" id="KW-0812">Transmembrane</keyword>
<dbReference type="Proteomes" id="UP001516023">
    <property type="component" value="Unassembled WGS sequence"/>
</dbReference>
<keyword evidence="1" id="KW-1133">Transmembrane helix</keyword>
<keyword evidence="1" id="KW-0472">Membrane</keyword>
<evidence type="ECO:0000313" key="3">
    <source>
        <dbReference type="EMBL" id="KAL3788744.1"/>
    </source>
</evidence>
<evidence type="ECO:0000256" key="1">
    <source>
        <dbReference type="SAM" id="Phobius"/>
    </source>
</evidence>
<keyword evidence="4" id="KW-1185">Reference proteome</keyword>
<feature type="transmembrane region" description="Helical" evidence="1">
    <location>
        <begin position="112"/>
        <end position="134"/>
    </location>
</feature>
<evidence type="ECO:0000259" key="2">
    <source>
        <dbReference type="Pfam" id="PF06916"/>
    </source>
</evidence>
<proteinExistence type="predicted"/>
<accession>A0ABD3PM88</accession>
<protein>
    <recommendedName>
        <fullName evidence="2">DUF1279 domain-containing protein</fullName>
    </recommendedName>
</protein>
<dbReference type="InterPro" id="IPR009688">
    <property type="entry name" value="FAM210A/B-like_dom"/>
</dbReference>
<name>A0ABD3PM88_9STRA</name>
<gene>
    <name evidence="3" type="ORF">HJC23_012300</name>
</gene>